<dbReference type="Proteomes" id="UP001528040">
    <property type="component" value="Unassembled WGS sequence"/>
</dbReference>
<dbReference type="EMBL" id="JAQIIO010000010">
    <property type="protein sequence ID" value="MDA5095423.1"/>
    <property type="molecule type" value="Genomic_DNA"/>
</dbReference>
<accession>A0ABT4W4I3</accession>
<organism evidence="2 3">
    <name type="scientific">Aliiroseovarius salicola</name>
    <dbReference type="NCBI Taxonomy" id="3009082"/>
    <lineage>
        <taxon>Bacteria</taxon>
        <taxon>Pseudomonadati</taxon>
        <taxon>Pseudomonadota</taxon>
        <taxon>Alphaproteobacteria</taxon>
        <taxon>Rhodobacterales</taxon>
        <taxon>Paracoccaceae</taxon>
        <taxon>Aliiroseovarius</taxon>
    </lineage>
</organism>
<keyword evidence="1" id="KW-0732">Signal</keyword>
<feature type="chain" id="PRO_5046980257" evidence="1">
    <location>
        <begin position="24"/>
        <end position="213"/>
    </location>
</feature>
<dbReference type="RefSeq" id="WP_271055129.1">
    <property type="nucleotide sequence ID" value="NZ_JAQIIO010000010.1"/>
</dbReference>
<sequence length="213" mass="23186">MKSLPNALVITAMMIGLSGPLSAENMMQSTTMHRFADLSIVEGASAELTRMDHGVYMKVKTSDLKPGHVVTMWWVVFNNPEKCSDNECGEDDVFNLNADGSFIFNEDGTPPMNMEAWKSIQLSLLRADGLIVGEDGTAEFRGHLPVGDTIEAVAGPGLLDSMKAEVHAVLRDHMEPKPEIRSEMLNSMNAGCSEIFPGDPCVDPQFAVFKPAN</sequence>
<evidence type="ECO:0000313" key="2">
    <source>
        <dbReference type="EMBL" id="MDA5095423.1"/>
    </source>
</evidence>
<reference evidence="2 3" key="1">
    <citation type="submission" date="2023-01" db="EMBL/GenBank/DDBJ databases">
        <authorList>
            <person name="Yoon J.-W."/>
        </authorList>
    </citation>
    <scope>NUCLEOTIDE SEQUENCE [LARGE SCALE GENOMIC DNA]</scope>
    <source>
        <strain evidence="2 3">KMU-50</strain>
    </source>
</reference>
<comment type="caution">
    <text evidence="2">The sequence shown here is derived from an EMBL/GenBank/DDBJ whole genome shotgun (WGS) entry which is preliminary data.</text>
</comment>
<keyword evidence="3" id="KW-1185">Reference proteome</keyword>
<gene>
    <name evidence="2" type="ORF">O2N63_15145</name>
</gene>
<name>A0ABT4W4I3_9RHOB</name>
<evidence type="ECO:0000313" key="3">
    <source>
        <dbReference type="Proteomes" id="UP001528040"/>
    </source>
</evidence>
<protein>
    <submittedName>
        <fullName evidence="2">Uncharacterized protein</fullName>
    </submittedName>
</protein>
<evidence type="ECO:0000256" key="1">
    <source>
        <dbReference type="SAM" id="SignalP"/>
    </source>
</evidence>
<feature type="signal peptide" evidence="1">
    <location>
        <begin position="1"/>
        <end position="23"/>
    </location>
</feature>
<proteinExistence type="predicted"/>